<gene>
    <name evidence="8" type="primary">hemC</name>
    <name evidence="10" type="ordered locus">Fluta_1457</name>
</gene>
<reference evidence="10 11" key="1">
    <citation type="journal article" date="2011" name="Stand. Genomic Sci.">
        <title>Complete genome sequence of the gliding freshwater bacterium Fluviicola taffensis type strain (RW262).</title>
        <authorList>
            <person name="Woyke T."/>
            <person name="Chertkov O."/>
            <person name="Lapidus A."/>
            <person name="Nolan M."/>
            <person name="Lucas S."/>
            <person name="Del Rio T.G."/>
            <person name="Tice H."/>
            <person name="Cheng J.F."/>
            <person name="Tapia R."/>
            <person name="Han C."/>
            <person name="Goodwin L."/>
            <person name="Pitluck S."/>
            <person name="Liolios K."/>
            <person name="Pagani I."/>
            <person name="Ivanova N."/>
            <person name="Huntemann M."/>
            <person name="Mavromatis K."/>
            <person name="Mikhailova N."/>
            <person name="Pati A."/>
            <person name="Chen A."/>
            <person name="Palaniappan K."/>
            <person name="Land M."/>
            <person name="Hauser L."/>
            <person name="Brambilla E.M."/>
            <person name="Rohde M."/>
            <person name="Mwirichia R."/>
            <person name="Sikorski J."/>
            <person name="Tindall B.J."/>
            <person name="Goker M."/>
            <person name="Bristow J."/>
            <person name="Eisen J.A."/>
            <person name="Markowitz V."/>
            <person name="Hugenholtz P."/>
            <person name="Klenk H.P."/>
            <person name="Kyrpides N.C."/>
        </authorList>
    </citation>
    <scope>NUCLEOTIDE SEQUENCE [LARGE SCALE GENOMIC DNA]</scope>
    <source>
        <strain evidence="11">DSM 16823 / RW262 / RW262</strain>
    </source>
</reference>
<evidence type="ECO:0000256" key="4">
    <source>
        <dbReference type="ARBA" id="ARBA00011245"/>
    </source>
</evidence>
<dbReference type="GO" id="GO:0004418">
    <property type="term" value="F:hydroxymethylbilane synthase activity"/>
    <property type="evidence" value="ECO:0007669"/>
    <property type="project" value="UniProtKB-UniRule"/>
</dbReference>
<reference evidence="11" key="2">
    <citation type="submission" date="2011-02" db="EMBL/GenBank/DDBJ databases">
        <title>The complete genome of Fluviicola taffensis DSM 16823.</title>
        <authorList>
            <consortium name="US DOE Joint Genome Institute (JGI-PGF)"/>
            <person name="Lucas S."/>
            <person name="Copeland A."/>
            <person name="Lapidus A."/>
            <person name="Bruce D."/>
            <person name="Goodwin L."/>
            <person name="Pitluck S."/>
            <person name="Kyrpides N."/>
            <person name="Mavromatis K."/>
            <person name="Ivanova N."/>
            <person name="Mikhailova N."/>
            <person name="Pagani I."/>
            <person name="Chertkov O."/>
            <person name="Detter J.C."/>
            <person name="Han C."/>
            <person name="Tapia R."/>
            <person name="Land M."/>
            <person name="Hauser L."/>
            <person name="Markowitz V."/>
            <person name="Cheng J.-F."/>
            <person name="Hugenholtz P."/>
            <person name="Woyke T."/>
            <person name="Wu D."/>
            <person name="Tindall B."/>
            <person name="Pomrenke H.G."/>
            <person name="Brambilla E."/>
            <person name="Klenk H.-P."/>
            <person name="Eisen J.A."/>
        </authorList>
    </citation>
    <scope>NUCLEOTIDE SEQUENCE [LARGE SCALE GENOMIC DNA]</scope>
    <source>
        <strain evidence="11">DSM 16823 / RW262 / RW262</strain>
    </source>
</reference>
<evidence type="ECO:0000313" key="10">
    <source>
        <dbReference type="EMBL" id="AEA43451.1"/>
    </source>
</evidence>
<dbReference type="SUPFAM" id="SSF54782">
    <property type="entry name" value="Porphobilinogen deaminase (hydroxymethylbilane synthase), C-terminal domain"/>
    <property type="match status" value="1"/>
</dbReference>
<dbReference type="eggNOG" id="COG0181">
    <property type="taxonomic scope" value="Bacteria"/>
</dbReference>
<evidence type="ECO:0000256" key="7">
    <source>
        <dbReference type="ARBA" id="ARBA00048169"/>
    </source>
</evidence>
<dbReference type="RefSeq" id="WP_013686222.1">
    <property type="nucleotide sequence ID" value="NC_015321.1"/>
</dbReference>
<dbReference type="HAMAP" id="MF_00260">
    <property type="entry name" value="Porphobil_deam"/>
    <property type="match status" value="1"/>
</dbReference>
<protein>
    <recommendedName>
        <fullName evidence="8">Porphobilinogen deaminase</fullName>
        <shortName evidence="8">PBG</shortName>
        <ecNumber evidence="8">2.5.1.61</ecNumber>
    </recommendedName>
    <alternativeName>
        <fullName evidence="8">Hydroxymethylbilane synthase</fullName>
        <shortName evidence="8">HMBS</shortName>
    </alternativeName>
    <alternativeName>
        <fullName evidence="8">Pre-uroporphyrinogen synthase</fullName>
    </alternativeName>
</protein>
<accession>F2IEC7</accession>
<dbReference type="EC" id="2.5.1.61" evidence="8"/>
<dbReference type="InterPro" id="IPR036803">
    <property type="entry name" value="Porphobilinogen_deaminase_C_sf"/>
</dbReference>
<evidence type="ECO:0000259" key="9">
    <source>
        <dbReference type="Pfam" id="PF01379"/>
    </source>
</evidence>
<feature type="modified residue" description="S-(dipyrrolylmethanemethyl)cysteine" evidence="8">
    <location>
        <position position="244"/>
    </location>
</feature>
<evidence type="ECO:0000256" key="3">
    <source>
        <dbReference type="ARBA" id="ARBA00005638"/>
    </source>
</evidence>
<dbReference type="InterPro" id="IPR000860">
    <property type="entry name" value="HemC"/>
</dbReference>
<sequence>MRNIRIGSRGSDLALWQANHVKKQLEALGAEVGITIITTKGDQIQDLSFDKLEGKGFFTKEIEQALLDNSIDLAVHSHKDLETNTPEGLIIAAVSERENPADVLLIHPNAFDKDEFWSLKKGAVVGTSSARRKSQVIAFRSDIEIKDLRGNVPTRLQKLIDGGYDAILLAKAGLDRLQLDLKGMHEVVLDPEEFIPAPAQGVLALQIRENDNELYNFMQAMNHEDIQSQIALERNLLNRLQGGCQLPLGAYCPEEGRLIVSFAHEWEQGAQWYEFEGPHDLDMIDVVLEALLGEEEEEDDEDIS</sequence>
<dbReference type="OrthoDB" id="9810298at2"/>
<organism evidence="10 11">
    <name type="scientific">Fluviicola taffensis (strain DSM 16823 / NCIMB 13979 / RW262)</name>
    <dbReference type="NCBI Taxonomy" id="755732"/>
    <lineage>
        <taxon>Bacteria</taxon>
        <taxon>Pseudomonadati</taxon>
        <taxon>Bacteroidota</taxon>
        <taxon>Flavobacteriia</taxon>
        <taxon>Flavobacteriales</taxon>
        <taxon>Crocinitomicaceae</taxon>
        <taxon>Fluviicola</taxon>
    </lineage>
</organism>
<dbReference type="NCBIfam" id="TIGR00212">
    <property type="entry name" value="hemC"/>
    <property type="match status" value="1"/>
</dbReference>
<dbReference type="HOGENOM" id="CLU_019704_1_0_10"/>
<dbReference type="PIRSF" id="PIRSF001438">
    <property type="entry name" value="4pyrrol_synth_OHMeBilane_synth"/>
    <property type="match status" value="1"/>
</dbReference>
<evidence type="ECO:0000256" key="5">
    <source>
        <dbReference type="ARBA" id="ARBA00022679"/>
    </source>
</evidence>
<name>F2IEC7_FLUTR</name>
<dbReference type="GO" id="GO:0005737">
    <property type="term" value="C:cytoplasm"/>
    <property type="evidence" value="ECO:0007669"/>
    <property type="project" value="UniProtKB-UniRule"/>
</dbReference>
<dbReference type="FunFam" id="3.40.190.10:FF:000005">
    <property type="entry name" value="Porphobilinogen deaminase"/>
    <property type="match status" value="1"/>
</dbReference>
<dbReference type="AlphaFoldDB" id="F2IEC7"/>
<dbReference type="SUPFAM" id="SSF53850">
    <property type="entry name" value="Periplasmic binding protein-like II"/>
    <property type="match status" value="1"/>
</dbReference>
<evidence type="ECO:0000313" key="11">
    <source>
        <dbReference type="Proteomes" id="UP000007463"/>
    </source>
</evidence>
<comment type="subunit">
    <text evidence="4 8">Monomer.</text>
</comment>
<keyword evidence="11" id="KW-1185">Reference proteome</keyword>
<comment type="cofactor">
    <cofactor evidence="8">
        <name>dipyrromethane</name>
        <dbReference type="ChEBI" id="CHEBI:60342"/>
    </cofactor>
    <text evidence="8">Binds 1 dipyrromethane group covalently.</text>
</comment>
<dbReference type="PANTHER" id="PTHR11557">
    <property type="entry name" value="PORPHOBILINOGEN DEAMINASE"/>
    <property type="match status" value="1"/>
</dbReference>
<dbReference type="Proteomes" id="UP000007463">
    <property type="component" value="Chromosome"/>
</dbReference>
<evidence type="ECO:0000256" key="2">
    <source>
        <dbReference type="ARBA" id="ARBA00004735"/>
    </source>
</evidence>
<dbReference type="STRING" id="755732.Fluta_1457"/>
<dbReference type="EMBL" id="CP002542">
    <property type="protein sequence ID" value="AEA43451.1"/>
    <property type="molecule type" value="Genomic_DNA"/>
</dbReference>
<dbReference type="PANTHER" id="PTHR11557:SF0">
    <property type="entry name" value="PORPHOBILINOGEN DEAMINASE"/>
    <property type="match status" value="1"/>
</dbReference>
<dbReference type="KEGG" id="fte:Fluta_1457"/>
<comment type="catalytic activity">
    <reaction evidence="7 8">
        <text>4 porphobilinogen + H2O = hydroxymethylbilane + 4 NH4(+)</text>
        <dbReference type="Rhea" id="RHEA:13185"/>
        <dbReference type="ChEBI" id="CHEBI:15377"/>
        <dbReference type="ChEBI" id="CHEBI:28938"/>
        <dbReference type="ChEBI" id="CHEBI:57845"/>
        <dbReference type="ChEBI" id="CHEBI:58126"/>
        <dbReference type="EC" id="2.5.1.61"/>
    </reaction>
</comment>
<dbReference type="UniPathway" id="UPA00251">
    <property type="reaction ID" value="UER00319"/>
</dbReference>
<evidence type="ECO:0000256" key="6">
    <source>
        <dbReference type="ARBA" id="ARBA00023244"/>
    </source>
</evidence>
<feature type="domain" description="Porphobilinogen deaminase N-terminal" evidence="9">
    <location>
        <begin position="4"/>
        <end position="214"/>
    </location>
</feature>
<dbReference type="InterPro" id="IPR022417">
    <property type="entry name" value="Porphobilin_deaminase_N"/>
</dbReference>
<proteinExistence type="inferred from homology"/>
<evidence type="ECO:0000256" key="1">
    <source>
        <dbReference type="ARBA" id="ARBA00002869"/>
    </source>
</evidence>
<keyword evidence="6 8" id="KW-0627">Porphyrin biosynthesis</keyword>
<comment type="pathway">
    <text evidence="2 8">Porphyrin-containing compound metabolism; protoporphyrin-IX biosynthesis; coproporphyrinogen-III from 5-aminolevulinate: step 2/4.</text>
</comment>
<dbReference type="Gene3D" id="3.30.160.40">
    <property type="entry name" value="Porphobilinogen deaminase, C-terminal domain"/>
    <property type="match status" value="1"/>
</dbReference>
<comment type="similarity">
    <text evidence="3 8">Belongs to the HMBS family.</text>
</comment>
<dbReference type="Pfam" id="PF01379">
    <property type="entry name" value="Porphobil_deam"/>
    <property type="match status" value="1"/>
</dbReference>
<keyword evidence="5 8" id="KW-0808">Transferase</keyword>
<dbReference type="GO" id="GO:0006782">
    <property type="term" value="P:protoporphyrinogen IX biosynthetic process"/>
    <property type="evidence" value="ECO:0007669"/>
    <property type="project" value="UniProtKB-UniRule"/>
</dbReference>
<comment type="miscellaneous">
    <text evidence="8">The porphobilinogen subunits are added to the dipyrromethane group.</text>
</comment>
<dbReference type="PRINTS" id="PR00151">
    <property type="entry name" value="PORPHBDMNASE"/>
</dbReference>
<comment type="function">
    <text evidence="1 8">Tetrapolymerization of the monopyrrole PBG into the hydroxymethylbilane pre-uroporphyrinogen in several discrete steps.</text>
</comment>
<dbReference type="Gene3D" id="3.40.190.10">
    <property type="entry name" value="Periplasmic binding protein-like II"/>
    <property type="match status" value="2"/>
</dbReference>
<evidence type="ECO:0000256" key="8">
    <source>
        <dbReference type="HAMAP-Rule" id="MF_00260"/>
    </source>
</evidence>